<protein>
    <submittedName>
        <fullName evidence="1">Uncharacterized protein</fullName>
    </submittedName>
</protein>
<reference evidence="1 2" key="1">
    <citation type="submission" date="2017-12" db="EMBL/GenBank/DDBJ databases">
        <authorList>
            <person name="Pombert J.-F."/>
            <person name="Haag K.L."/>
            <person name="Ebert D."/>
        </authorList>
    </citation>
    <scope>NUCLEOTIDE SEQUENCE [LARGE SCALE GENOMIC DNA]</scope>
    <source>
        <strain evidence="1">BE-OM-2</strain>
    </source>
</reference>
<comment type="caution">
    <text evidence="1">The sequence shown here is derived from an EMBL/GenBank/DDBJ whole genome shotgun (WGS) entry which is preliminary data.</text>
</comment>
<dbReference type="Proteomes" id="UP000291404">
    <property type="component" value="Unassembled WGS sequence"/>
</dbReference>
<proteinExistence type="predicted"/>
<accession>A0A4Q9LGD1</accession>
<evidence type="ECO:0000313" key="1">
    <source>
        <dbReference type="EMBL" id="TBU07133.1"/>
    </source>
</evidence>
<dbReference type="AlphaFoldDB" id="A0A4Q9LGD1"/>
<dbReference type="VEuPathDB" id="MicrosporidiaDB:CWI36_0321p0020"/>
<organism evidence="1 2">
    <name type="scientific">Hamiltosporidium magnivora</name>
    <dbReference type="NCBI Taxonomy" id="148818"/>
    <lineage>
        <taxon>Eukaryota</taxon>
        <taxon>Fungi</taxon>
        <taxon>Fungi incertae sedis</taxon>
        <taxon>Microsporidia</taxon>
        <taxon>Dubosqiidae</taxon>
        <taxon>Hamiltosporidium</taxon>
    </lineage>
</organism>
<name>A0A4Q9LGD1_9MICR</name>
<keyword evidence="2" id="KW-1185">Reference proteome</keyword>
<gene>
    <name evidence="1" type="ORF">CWI36_0321p0020</name>
</gene>
<sequence length="333" mass="40022">MYTRIRTDELIKSKIKKIKNQQCGIIESDFELSYFLKLSKDILEISDNLNNFKFKCMLTVLKCLKAVKHKNNVKLLQAFIYTDLVFKDLSNSKNNYIDYYIKKDFISAFLNIFMIQFEFHNENLILSFFKFLLELNSSIDKNIEFLSLKNLLVPKDTLALLLKKKEELDGLVLHDVKTVENLSFIDECLNLNGKIDYVDFENVDISENRWKLFFDEFKVSKLILKLGYGSRNFIDEFIKLKSNIYISYLSLNLNYYSMTEEFCRSLMLFEELETQKLYDYKVKEYTESFFIYTIERMKYLEDLIIPRSSYEVTDDFKFYLQNWEIRTFHLENI</sequence>
<dbReference type="VEuPathDB" id="MicrosporidiaDB:CWI39_0313p0020"/>
<dbReference type="EMBL" id="PITI01000321">
    <property type="protein sequence ID" value="TBU07133.1"/>
    <property type="molecule type" value="Genomic_DNA"/>
</dbReference>
<evidence type="ECO:0000313" key="2">
    <source>
        <dbReference type="Proteomes" id="UP000291404"/>
    </source>
</evidence>